<evidence type="ECO:0000313" key="10">
    <source>
        <dbReference type="EMBL" id="MBO2452979.1"/>
    </source>
</evidence>
<keyword evidence="3 7" id="KW-0133">Cell shape</keyword>
<evidence type="ECO:0000256" key="5">
    <source>
        <dbReference type="ARBA" id="ARBA00023315"/>
    </source>
</evidence>
<dbReference type="SUPFAM" id="SSF141523">
    <property type="entry name" value="L,D-transpeptidase catalytic domain-like"/>
    <property type="match status" value="1"/>
</dbReference>
<evidence type="ECO:0000256" key="8">
    <source>
        <dbReference type="SAM" id="MobiDB-lite"/>
    </source>
</evidence>
<organism evidence="10 11">
    <name type="scientific">Actinomadura barringtoniae</name>
    <dbReference type="NCBI Taxonomy" id="1427535"/>
    <lineage>
        <taxon>Bacteria</taxon>
        <taxon>Bacillati</taxon>
        <taxon>Actinomycetota</taxon>
        <taxon>Actinomycetes</taxon>
        <taxon>Streptosporangiales</taxon>
        <taxon>Thermomonosporaceae</taxon>
        <taxon>Actinomadura</taxon>
    </lineage>
</organism>
<dbReference type="Pfam" id="PF17964">
    <property type="entry name" value="Big_10"/>
    <property type="match status" value="1"/>
</dbReference>
<keyword evidence="6 7" id="KW-0961">Cell wall biogenesis/degradation</keyword>
<keyword evidence="5" id="KW-0012">Acyltransferase</keyword>
<dbReference type="CDD" id="cd16913">
    <property type="entry name" value="YkuD_like"/>
    <property type="match status" value="1"/>
</dbReference>
<dbReference type="GO" id="GO:0005576">
    <property type="term" value="C:extracellular region"/>
    <property type="evidence" value="ECO:0007669"/>
    <property type="project" value="TreeGrafter"/>
</dbReference>
<proteinExistence type="predicted"/>
<sequence length="436" mass="46620">MEVKRRLHRGANRNPLIGRYVENDLPFPRVVETHVTHVKLKSIALAVTFVLAAAGCGGGSGDKDTSRGTTVAGEDGAPSVTVTPGDGSAGVRPDSRVAVSVGNGTLSQVSVRSGGASVAGGFSAGRTGWKAKRGLKPGASYEVTASATGKGGKTTTVTSRFRTTKGDGTLAIADITPMSDRSETIGVGMPIIVRFNRAVTDRAAVERALEVKAQKPVEGAWRWVASNQAVYRTKRYWPAHQKVRFTARLTGVAAGRNVYGAADVTRRFAIGAAQISTVDTRTHRLVMRRDGRVVRNFPISAGRGGGPIKNGVDTFLTTTGTHLVMEKKLVETMSSRWMGVDPKDKAHGGYEEKIPYAVRISSSGEYVHSMAATRSAQGVRNVSHGCVNSPPEEARWFYANAHRGDVVTVTGTARGLSWTNGWSFWQLSWNAWRAKG</sequence>
<dbReference type="Pfam" id="PF03734">
    <property type="entry name" value="YkuD"/>
    <property type="match status" value="1"/>
</dbReference>
<dbReference type="GO" id="GO:0071555">
    <property type="term" value="P:cell wall organization"/>
    <property type="evidence" value="ECO:0007669"/>
    <property type="project" value="UniProtKB-UniRule"/>
</dbReference>
<dbReference type="PROSITE" id="PS52029">
    <property type="entry name" value="LD_TPASE"/>
    <property type="match status" value="1"/>
</dbReference>
<feature type="active site" description="Nucleophile" evidence="7">
    <location>
        <position position="386"/>
    </location>
</feature>
<evidence type="ECO:0000259" key="9">
    <source>
        <dbReference type="PROSITE" id="PS52029"/>
    </source>
</evidence>
<dbReference type="InterPro" id="IPR041280">
    <property type="entry name" value="Big_10"/>
</dbReference>
<evidence type="ECO:0000256" key="2">
    <source>
        <dbReference type="ARBA" id="ARBA00022679"/>
    </source>
</evidence>
<dbReference type="Gene3D" id="2.60.40.3780">
    <property type="match status" value="1"/>
</dbReference>
<feature type="region of interest" description="Disordered" evidence="8">
    <location>
        <begin position="58"/>
        <end position="94"/>
    </location>
</feature>
<dbReference type="GO" id="GO:0008360">
    <property type="term" value="P:regulation of cell shape"/>
    <property type="evidence" value="ECO:0007669"/>
    <property type="project" value="UniProtKB-UniRule"/>
</dbReference>
<keyword evidence="4 7" id="KW-0573">Peptidoglycan synthesis</keyword>
<feature type="active site" description="Proton donor/acceptor" evidence="7">
    <location>
        <position position="368"/>
    </location>
</feature>
<dbReference type="InterPro" id="IPR050979">
    <property type="entry name" value="LD-transpeptidase"/>
</dbReference>
<evidence type="ECO:0000256" key="3">
    <source>
        <dbReference type="ARBA" id="ARBA00022960"/>
    </source>
</evidence>
<gene>
    <name evidence="10" type="ORF">J4573_38215</name>
</gene>
<dbReference type="EMBL" id="JAGEOJ010000018">
    <property type="protein sequence ID" value="MBO2452979.1"/>
    <property type="molecule type" value="Genomic_DNA"/>
</dbReference>
<dbReference type="Gene3D" id="2.60.40.3710">
    <property type="match status" value="1"/>
</dbReference>
<dbReference type="GO" id="GO:0018104">
    <property type="term" value="P:peptidoglycan-protein cross-linking"/>
    <property type="evidence" value="ECO:0007669"/>
    <property type="project" value="TreeGrafter"/>
</dbReference>
<dbReference type="GO" id="GO:0071972">
    <property type="term" value="F:peptidoglycan L,D-transpeptidase activity"/>
    <property type="evidence" value="ECO:0007669"/>
    <property type="project" value="TreeGrafter"/>
</dbReference>
<dbReference type="GO" id="GO:0016746">
    <property type="term" value="F:acyltransferase activity"/>
    <property type="evidence" value="ECO:0007669"/>
    <property type="project" value="UniProtKB-KW"/>
</dbReference>
<dbReference type="CDD" id="cd13432">
    <property type="entry name" value="LDT_IgD_like_2"/>
    <property type="match status" value="1"/>
</dbReference>
<keyword evidence="11" id="KW-1185">Reference proteome</keyword>
<keyword evidence="2" id="KW-0808">Transferase</keyword>
<name>A0A939T8C1_9ACTN</name>
<dbReference type="Proteomes" id="UP000669179">
    <property type="component" value="Unassembled WGS sequence"/>
</dbReference>
<protein>
    <submittedName>
        <fullName evidence="10">L,D-transpeptidase family protein</fullName>
    </submittedName>
</protein>
<accession>A0A939T8C1</accession>
<evidence type="ECO:0000256" key="7">
    <source>
        <dbReference type="PROSITE-ProRule" id="PRU01373"/>
    </source>
</evidence>
<evidence type="ECO:0000313" key="11">
    <source>
        <dbReference type="Proteomes" id="UP000669179"/>
    </source>
</evidence>
<reference evidence="10" key="1">
    <citation type="submission" date="2021-03" db="EMBL/GenBank/DDBJ databases">
        <authorList>
            <person name="Kanchanasin P."/>
            <person name="Saeng-In P."/>
            <person name="Phongsopitanun W."/>
            <person name="Yuki M."/>
            <person name="Kudo T."/>
            <person name="Ohkuma M."/>
            <person name="Tanasupawat S."/>
        </authorList>
    </citation>
    <scope>NUCLEOTIDE SEQUENCE</scope>
    <source>
        <strain evidence="10">GKU 128</strain>
    </source>
</reference>
<dbReference type="Gene3D" id="2.40.440.10">
    <property type="entry name" value="L,D-transpeptidase catalytic domain-like"/>
    <property type="match status" value="1"/>
</dbReference>
<dbReference type="AlphaFoldDB" id="A0A939T8C1"/>
<dbReference type="InterPro" id="IPR038063">
    <property type="entry name" value="Transpep_catalytic_dom"/>
</dbReference>
<comment type="pathway">
    <text evidence="1 7">Cell wall biogenesis; peptidoglycan biosynthesis.</text>
</comment>
<dbReference type="PANTHER" id="PTHR30582:SF2">
    <property type="entry name" value="L,D-TRANSPEPTIDASE YCIB-RELATED"/>
    <property type="match status" value="1"/>
</dbReference>
<dbReference type="PANTHER" id="PTHR30582">
    <property type="entry name" value="L,D-TRANSPEPTIDASE"/>
    <property type="match status" value="1"/>
</dbReference>
<comment type="caution">
    <text evidence="10">The sequence shown here is derived from an EMBL/GenBank/DDBJ whole genome shotgun (WGS) entry which is preliminary data.</text>
</comment>
<evidence type="ECO:0000256" key="4">
    <source>
        <dbReference type="ARBA" id="ARBA00022984"/>
    </source>
</evidence>
<feature type="domain" description="L,D-TPase catalytic" evidence="9">
    <location>
        <begin position="274"/>
        <end position="410"/>
    </location>
</feature>
<evidence type="ECO:0000256" key="1">
    <source>
        <dbReference type="ARBA" id="ARBA00004752"/>
    </source>
</evidence>
<evidence type="ECO:0000256" key="6">
    <source>
        <dbReference type="ARBA" id="ARBA00023316"/>
    </source>
</evidence>
<dbReference type="InterPro" id="IPR005490">
    <property type="entry name" value="LD_TPept_cat_dom"/>
</dbReference>